<protein>
    <submittedName>
        <fullName evidence="1">Uncharacterized protein</fullName>
    </submittedName>
</protein>
<sequence length="18" mass="2303">MHWLKIAIKRQCYFIPRV</sequence>
<organism evidence="1">
    <name type="scientific">Anguilla anguilla</name>
    <name type="common">European freshwater eel</name>
    <name type="synonym">Muraena anguilla</name>
    <dbReference type="NCBI Taxonomy" id="7936"/>
    <lineage>
        <taxon>Eukaryota</taxon>
        <taxon>Metazoa</taxon>
        <taxon>Chordata</taxon>
        <taxon>Craniata</taxon>
        <taxon>Vertebrata</taxon>
        <taxon>Euteleostomi</taxon>
        <taxon>Actinopterygii</taxon>
        <taxon>Neopterygii</taxon>
        <taxon>Teleostei</taxon>
        <taxon>Anguilliformes</taxon>
        <taxon>Anguillidae</taxon>
        <taxon>Anguilla</taxon>
    </lineage>
</organism>
<reference evidence="1" key="2">
    <citation type="journal article" date="2015" name="Fish Shellfish Immunol.">
        <title>Early steps in the European eel (Anguilla anguilla)-Vibrio vulnificus interaction in the gills: Role of the RtxA13 toxin.</title>
        <authorList>
            <person name="Callol A."/>
            <person name="Pajuelo D."/>
            <person name="Ebbesson L."/>
            <person name="Teles M."/>
            <person name="MacKenzie S."/>
            <person name="Amaro C."/>
        </authorList>
    </citation>
    <scope>NUCLEOTIDE SEQUENCE</scope>
</reference>
<evidence type="ECO:0000313" key="1">
    <source>
        <dbReference type="EMBL" id="JAH41700.1"/>
    </source>
</evidence>
<reference evidence="1" key="1">
    <citation type="submission" date="2014-11" db="EMBL/GenBank/DDBJ databases">
        <authorList>
            <person name="Amaro Gonzalez C."/>
        </authorList>
    </citation>
    <scope>NUCLEOTIDE SEQUENCE</scope>
</reference>
<proteinExistence type="predicted"/>
<dbReference type="EMBL" id="GBXM01066877">
    <property type="protein sequence ID" value="JAH41700.1"/>
    <property type="molecule type" value="Transcribed_RNA"/>
</dbReference>
<name>A0A0E9SLY9_ANGAN</name>
<dbReference type="AlphaFoldDB" id="A0A0E9SLY9"/>
<accession>A0A0E9SLY9</accession>